<dbReference type="PANTHER" id="PTHR43214">
    <property type="entry name" value="TWO-COMPONENT RESPONSE REGULATOR"/>
    <property type="match status" value="1"/>
</dbReference>
<dbReference type="CDD" id="cd06170">
    <property type="entry name" value="LuxR_C_like"/>
    <property type="match status" value="1"/>
</dbReference>
<dbReference type="Pfam" id="PF00196">
    <property type="entry name" value="GerE"/>
    <property type="match status" value="1"/>
</dbReference>
<dbReference type="SMART" id="SM00421">
    <property type="entry name" value="HTH_LUXR"/>
    <property type="match status" value="1"/>
</dbReference>
<proteinExistence type="predicted"/>
<dbReference type="CDD" id="cd17535">
    <property type="entry name" value="REC_NarL-like"/>
    <property type="match status" value="1"/>
</dbReference>
<keyword evidence="2" id="KW-0238">DNA-binding</keyword>
<evidence type="ECO:0000256" key="1">
    <source>
        <dbReference type="ARBA" id="ARBA00022553"/>
    </source>
</evidence>
<evidence type="ECO:0000313" key="7">
    <source>
        <dbReference type="Proteomes" id="UP001365846"/>
    </source>
</evidence>
<reference evidence="6 7" key="1">
    <citation type="submission" date="2024-03" db="EMBL/GenBank/DDBJ databases">
        <title>Novel species of the genus Variovorax.</title>
        <authorList>
            <person name="Liu Q."/>
            <person name="Xin Y.-H."/>
        </authorList>
    </citation>
    <scope>NUCLEOTIDE SEQUENCE [LARGE SCALE GENOMIC DNA]</scope>
    <source>
        <strain evidence="6 7">KACC 18899</strain>
    </source>
</reference>
<dbReference type="PANTHER" id="PTHR43214:SF43">
    <property type="entry name" value="TWO-COMPONENT RESPONSE REGULATOR"/>
    <property type="match status" value="1"/>
</dbReference>
<evidence type="ECO:0000256" key="3">
    <source>
        <dbReference type="PROSITE-ProRule" id="PRU00169"/>
    </source>
</evidence>
<dbReference type="Proteomes" id="UP001365846">
    <property type="component" value="Unassembled WGS sequence"/>
</dbReference>
<dbReference type="InterPro" id="IPR039420">
    <property type="entry name" value="WalR-like"/>
</dbReference>
<gene>
    <name evidence="6" type="ORF">WKW77_25480</name>
</gene>
<keyword evidence="1 3" id="KW-0597">Phosphoprotein</keyword>
<dbReference type="InterPro" id="IPR016032">
    <property type="entry name" value="Sig_transdc_resp-reg_C-effctor"/>
</dbReference>
<evidence type="ECO:0000256" key="2">
    <source>
        <dbReference type="ARBA" id="ARBA00023125"/>
    </source>
</evidence>
<dbReference type="Gene3D" id="3.40.50.2300">
    <property type="match status" value="1"/>
</dbReference>
<dbReference type="PROSITE" id="PS50110">
    <property type="entry name" value="RESPONSE_REGULATORY"/>
    <property type="match status" value="1"/>
</dbReference>
<dbReference type="InterPro" id="IPR001789">
    <property type="entry name" value="Sig_transdc_resp-reg_receiver"/>
</dbReference>
<accession>A0ABU8VLC8</accession>
<evidence type="ECO:0000259" key="4">
    <source>
        <dbReference type="PROSITE" id="PS50043"/>
    </source>
</evidence>
<feature type="domain" description="Response regulatory" evidence="5">
    <location>
        <begin position="25"/>
        <end position="139"/>
    </location>
</feature>
<dbReference type="InterPro" id="IPR000792">
    <property type="entry name" value="Tscrpt_reg_LuxR_C"/>
</dbReference>
<evidence type="ECO:0000259" key="5">
    <source>
        <dbReference type="PROSITE" id="PS50110"/>
    </source>
</evidence>
<sequence length="233" mass="25260">MSRPAVPKANTEALLREGTPMTRPRVLLAEDHPIVAQGVRSLLAADFDLLEVAEDGHAMVEAAHRLLPDVVVADISMPSLNGIEALAAMRRDGLWIPVVFLSMHREVAYVRRALEAGAAGYVLKQAATTELLQGVRSALEGGTFVSPAIAGQVFEVMKRGPATSSDPVGGLTLRQLEILRMLAEGLSAKEIAAKTDISPRTVEFHKYQMMEALHAKRSVDLVRFAIRHGIAER</sequence>
<dbReference type="SUPFAM" id="SSF46894">
    <property type="entry name" value="C-terminal effector domain of the bipartite response regulators"/>
    <property type="match status" value="1"/>
</dbReference>
<evidence type="ECO:0000313" key="6">
    <source>
        <dbReference type="EMBL" id="MEJ8814455.1"/>
    </source>
</evidence>
<dbReference type="RefSeq" id="WP_340359684.1">
    <property type="nucleotide sequence ID" value="NZ_JBBKZU010000013.1"/>
</dbReference>
<dbReference type="InterPro" id="IPR011006">
    <property type="entry name" value="CheY-like_superfamily"/>
</dbReference>
<organism evidence="6 7">
    <name type="scientific">Variovorax ureilyticus</name>
    <dbReference type="NCBI Taxonomy" id="1836198"/>
    <lineage>
        <taxon>Bacteria</taxon>
        <taxon>Pseudomonadati</taxon>
        <taxon>Pseudomonadota</taxon>
        <taxon>Betaproteobacteria</taxon>
        <taxon>Burkholderiales</taxon>
        <taxon>Comamonadaceae</taxon>
        <taxon>Variovorax</taxon>
    </lineage>
</organism>
<name>A0ABU8VLC8_9BURK</name>
<protein>
    <submittedName>
        <fullName evidence="6">Response regulator transcription factor</fullName>
    </submittedName>
</protein>
<dbReference type="PROSITE" id="PS50043">
    <property type="entry name" value="HTH_LUXR_2"/>
    <property type="match status" value="1"/>
</dbReference>
<feature type="domain" description="HTH luxR-type" evidence="4">
    <location>
        <begin position="164"/>
        <end position="229"/>
    </location>
</feature>
<dbReference type="EMBL" id="JBBKZU010000013">
    <property type="protein sequence ID" value="MEJ8814455.1"/>
    <property type="molecule type" value="Genomic_DNA"/>
</dbReference>
<keyword evidence="7" id="KW-1185">Reference proteome</keyword>
<feature type="modified residue" description="4-aspartylphosphate" evidence="3">
    <location>
        <position position="74"/>
    </location>
</feature>
<comment type="caution">
    <text evidence="6">The sequence shown here is derived from an EMBL/GenBank/DDBJ whole genome shotgun (WGS) entry which is preliminary data.</text>
</comment>
<dbReference type="Pfam" id="PF00072">
    <property type="entry name" value="Response_reg"/>
    <property type="match status" value="1"/>
</dbReference>
<dbReference type="InterPro" id="IPR058245">
    <property type="entry name" value="NreC/VraR/RcsB-like_REC"/>
</dbReference>
<dbReference type="PRINTS" id="PR00038">
    <property type="entry name" value="HTHLUXR"/>
</dbReference>
<dbReference type="SMART" id="SM00448">
    <property type="entry name" value="REC"/>
    <property type="match status" value="1"/>
</dbReference>
<dbReference type="SUPFAM" id="SSF52172">
    <property type="entry name" value="CheY-like"/>
    <property type="match status" value="1"/>
</dbReference>